<gene>
    <name evidence="2" type="ORF">BO71DRAFT_479350</name>
</gene>
<protein>
    <submittedName>
        <fullName evidence="2">Uncharacterized protein</fullName>
    </submittedName>
</protein>
<dbReference type="VEuPathDB" id="FungiDB:BO71DRAFT_479350"/>
<dbReference type="Proteomes" id="UP000247810">
    <property type="component" value="Unassembled WGS sequence"/>
</dbReference>
<accession>A0A319DPU1</accession>
<proteinExistence type="predicted"/>
<evidence type="ECO:0000256" key="1">
    <source>
        <dbReference type="SAM" id="Phobius"/>
    </source>
</evidence>
<dbReference type="AlphaFoldDB" id="A0A319DPU1"/>
<feature type="transmembrane region" description="Helical" evidence="1">
    <location>
        <begin position="134"/>
        <end position="156"/>
    </location>
</feature>
<name>A0A319DPU1_9EURO</name>
<keyword evidence="1" id="KW-0812">Transmembrane</keyword>
<evidence type="ECO:0000313" key="3">
    <source>
        <dbReference type="Proteomes" id="UP000247810"/>
    </source>
</evidence>
<keyword evidence="3" id="KW-1185">Reference proteome</keyword>
<organism evidence="2 3">
    <name type="scientific">Aspergillus ellipticus CBS 707.79</name>
    <dbReference type="NCBI Taxonomy" id="1448320"/>
    <lineage>
        <taxon>Eukaryota</taxon>
        <taxon>Fungi</taxon>
        <taxon>Dikarya</taxon>
        <taxon>Ascomycota</taxon>
        <taxon>Pezizomycotina</taxon>
        <taxon>Eurotiomycetes</taxon>
        <taxon>Eurotiomycetidae</taxon>
        <taxon>Eurotiales</taxon>
        <taxon>Aspergillaceae</taxon>
        <taxon>Aspergillus</taxon>
        <taxon>Aspergillus subgen. Circumdati</taxon>
    </lineage>
</organism>
<reference evidence="2 3" key="1">
    <citation type="submission" date="2018-02" db="EMBL/GenBank/DDBJ databases">
        <title>The genomes of Aspergillus section Nigri reveals drivers in fungal speciation.</title>
        <authorList>
            <consortium name="DOE Joint Genome Institute"/>
            <person name="Vesth T.C."/>
            <person name="Nybo J."/>
            <person name="Theobald S."/>
            <person name="Brandl J."/>
            <person name="Frisvad J.C."/>
            <person name="Nielsen K.F."/>
            <person name="Lyhne E.K."/>
            <person name="Kogle M.E."/>
            <person name="Kuo A."/>
            <person name="Riley R."/>
            <person name="Clum A."/>
            <person name="Nolan M."/>
            <person name="Lipzen A."/>
            <person name="Salamov A."/>
            <person name="Henrissat B."/>
            <person name="Wiebenga A."/>
            <person name="De vries R.P."/>
            <person name="Grigoriev I.V."/>
            <person name="Mortensen U.H."/>
            <person name="Andersen M.R."/>
            <person name="Baker S.E."/>
        </authorList>
    </citation>
    <scope>NUCLEOTIDE SEQUENCE [LARGE SCALE GENOMIC DNA]</scope>
    <source>
        <strain evidence="2 3">CBS 707.79</strain>
    </source>
</reference>
<sequence>MGLLSRASLSFVLNRFKFGALAIKLYLHMLEVDKHKRAIRRVACNFTCLIEAPGNFRLSPLSFDQELTFSADWQQNIMVLNIHNPTYHVYLDESIVLATSDIDQLDWCCLQPVTQKPVGSALSPRDKDCSHSAYGLPISIIDSICFLVAGGIVIIVKMK</sequence>
<keyword evidence="1" id="KW-1133">Transmembrane helix</keyword>
<evidence type="ECO:0000313" key="2">
    <source>
        <dbReference type="EMBL" id="PYH99670.1"/>
    </source>
</evidence>
<keyword evidence="1" id="KW-0472">Membrane</keyword>
<dbReference type="EMBL" id="KZ825800">
    <property type="protein sequence ID" value="PYH99670.1"/>
    <property type="molecule type" value="Genomic_DNA"/>
</dbReference>